<reference evidence="1 2" key="1">
    <citation type="submission" date="2016-11" db="EMBL/GenBank/DDBJ databases">
        <authorList>
            <person name="Jaros S."/>
            <person name="Januszkiewicz K."/>
            <person name="Wedrychowicz H."/>
        </authorList>
    </citation>
    <scope>NUCLEOTIDE SEQUENCE [LARGE SCALE GENOMIC DNA]</scope>
    <source>
        <strain evidence="1 2">DSM 15212</strain>
    </source>
</reference>
<dbReference type="SUPFAM" id="SSF51735">
    <property type="entry name" value="NAD(P)-binding Rossmann-fold domains"/>
    <property type="match status" value="1"/>
</dbReference>
<dbReference type="Proteomes" id="UP000184465">
    <property type="component" value="Unassembled WGS sequence"/>
</dbReference>
<organism evidence="1 2">
    <name type="scientific">Paramaledivibacter caminithermalis (strain DSM 15212 / CIP 107654 / DViRD3)</name>
    <name type="common">Clostridium caminithermale</name>
    <dbReference type="NCBI Taxonomy" id="1121301"/>
    <lineage>
        <taxon>Bacteria</taxon>
        <taxon>Bacillati</taxon>
        <taxon>Bacillota</taxon>
        <taxon>Clostridia</taxon>
        <taxon>Peptostreptococcales</taxon>
        <taxon>Caminicellaceae</taxon>
        <taxon>Paramaledivibacter</taxon>
    </lineage>
</organism>
<evidence type="ECO:0000313" key="1">
    <source>
        <dbReference type="EMBL" id="SHK32111.1"/>
    </source>
</evidence>
<dbReference type="GO" id="GO:0005737">
    <property type="term" value="C:cytoplasm"/>
    <property type="evidence" value="ECO:0007669"/>
    <property type="project" value="TreeGrafter"/>
</dbReference>
<dbReference type="EMBL" id="FRAG01000047">
    <property type="protein sequence ID" value="SHK32111.1"/>
    <property type="molecule type" value="Genomic_DNA"/>
</dbReference>
<dbReference type="InterPro" id="IPR003462">
    <property type="entry name" value="ODC_Mu_crystall"/>
</dbReference>
<protein>
    <submittedName>
        <fullName evidence="1">Ornithine cyclodeaminase</fullName>
    </submittedName>
</protein>
<dbReference type="InterPro" id="IPR023401">
    <property type="entry name" value="ODC_N"/>
</dbReference>
<dbReference type="Pfam" id="PF02423">
    <property type="entry name" value="OCD_Mu_crystall"/>
    <property type="match status" value="2"/>
</dbReference>
<dbReference type="PANTHER" id="PTHR13812:SF19">
    <property type="entry name" value="KETIMINE REDUCTASE MU-CRYSTALLIN"/>
    <property type="match status" value="1"/>
</dbReference>
<sequence>MFKIKVLNHDVIEEILGMKEVIEVVEKVYTLKSEEKTELFPMVFHEFERGIADMDIKSGHLKGIDIFGLKLVTWFGENHKKNLPPLIGTIMVFDSKTGKPLGILNAEYITGMRTGAAGAIGAKYLARKDSENLLMIGTGHISTFQIAATLIAMDNIKTVRIYDPINHDNARKLSESIKETLMNKFLSKYEVGTEIYKEINEKFDIYFEAVNDIKEAVSLSDVIITATPSRKPLIMKKWVKKGTHFSCVGADMEGKQEIDENIFGVARVYVDDINQAVNVGETEIPVKKGIITKENIIAEIGDVITERAKGRISDDDITIYDTTGIALQDLLTSKLVLDISEEKGLGVEVNL</sequence>
<dbReference type="STRING" id="1121301.SAMN02745912_02970"/>
<dbReference type="OrthoDB" id="9792005at2"/>
<dbReference type="RefSeq" id="WP_073151777.1">
    <property type="nucleotide sequence ID" value="NZ_FRAG01000047.1"/>
</dbReference>
<gene>
    <name evidence="1" type="ORF">SAMN02745912_02970</name>
</gene>
<dbReference type="InterPro" id="IPR036291">
    <property type="entry name" value="NAD(P)-bd_dom_sf"/>
</dbReference>
<dbReference type="Gene3D" id="3.40.50.720">
    <property type="entry name" value="NAD(P)-binding Rossmann-like Domain"/>
    <property type="match status" value="1"/>
</dbReference>
<name>A0A1M6RHX1_PARC5</name>
<dbReference type="AlphaFoldDB" id="A0A1M6RHX1"/>
<dbReference type="Gene3D" id="3.30.1780.10">
    <property type="entry name" value="ornithine cyclodeaminase, domain 1"/>
    <property type="match status" value="1"/>
</dbReference>
<evidence type="ECO:0000313" key="2">
    <source>
        <dbReference type="Proteomes" id="UP000184465"/>
    </source>
</evidence>
<proteinExistence type="predicted"/>
<dbReference type="PANTHER" id="PTHR13812">
    <property type="entry name" value="KETIMINE REDUCTASE MU-CRYSTALLIN"/>
    <property type="match status" value="1"/>
</dbReference>
<keyword evidence="2" id="KW-1185">Reference proteome</keyword>
<accession>A0A1M6RHX1</accession>
<dbReference type="PIRSF" id="PIRSF001439">
    <property type="entry name" value="CryM"/>
    <property type="match status" value="1"/>
</dbReference>